<reference evidence="1 2" key="1">
    <citation type="submission" date="2020-05" db="EMBL/GenBank/DDBJ databases">
        <title>Genomic Encyclopedia of Type Strains, Phase IV (KMG-V): Genome sequencing to study the core and pangenomes of soil and plant-associated prokaryotes.</title>
        <authorList>
            <person name="Whitman W."/>
        </authorList>
    </citation>
    <scope>NUCLEOTIDE SEQUENCE [LARGE SCALE GENOMIC DNA]</scope>
    <source>
        <strain evidence="1 2">9A</strain>
    </source>
</reference>
<dbReference type="Proteomes" id="UP000779507">
    <property type="component" value="Unassembled WGS sequence"/>
</dbReference>
<accession>A0ABX2FNV4</accession>
<organism evidence="1 2">
    <name type="scientific">Hymenobacter caeli</name>
    <dbReference type="NCBI Taxonomy" id="2735894"/>
    <lineage>
        <taxon>Bacteria</taxon>
        <taxon>Pseudomonadati</taxon>
        <taxon>Bacteroidota</taxon>
        <taxon>Cytophagia</taxon>
        <taxon>Cytophagales</taxon>
        <taxon>Hymenobacteraceae</taxon>
        <taxon>Hymenobacter</taxon>
    </lineage>
</organism>
<name>A0ABX2FNV4_9BACT</name>
<proteinExistence type="predicted"/>
<keyword evidence="2" id="KW-1185">Reference proteome</keyword>
<gene>
    <name evidence="1" type="ORF">HNP98_000970</name>
</gene>
<evidence type="ECO:0000313" key="1">
    <source>
        <dbReference type="EMBL" id="NRT18159.1"/>
    </source>
</evidence>
<protein>
    <submittedName>
        <fullName evidence="1">Uncharacterized protein</fullName>
    </submittedName>
</protein>
<dbReference type="EMBL" id="JABSNP010000003">
    <property type="protein sequence ID" value="NRT18159.1"/>
    <property type="molecule type" value="Genomic_DNA"/>
</dbReference>
<sequence>MKWFLKAAAVAVAAFFVSGVAARMPGAFLPLRARRPPQAHLARKFLRQALIRPPGATRAALAPGAVLSAPQVVAQVAALRAQARRWGLAIELYKLGWRLPEGQPALLFYQFRFAADSAGPGPHVLLDVTFRDSLATRPLGFGVVVRRPR</sequence>
<comment type="caution">
    <text evidence="1">The sequence shown here is derived from an EMBL/GenBank/DDBJ whole genome shotgun (WGS) entry which is preliminary data.</text>
</comment>
<evidence type="ECO:0000313" key="2">
    <source>
        <dbReference type="Proteomes" id="UP000779507"/>
    </source>
</evidence>
<dbReference type="RefSeq" id="WP_173808902.1">
    <property type="nucleotide sequence ID" value="NZ_JABSNP010000003.1"/>
</dbReference>